<organism evidence="3 4">
    <name type="scientific">Psychroserpens algicola</name>
    <dbReference type="NCBI Taxonomy" id="1719034"/>
    <lineage>
        <taxon>Bacteria</taxon>
        <taxon>Pseudomonadati</taxon>
        <taxon>Bacteroidota</taxon>
        <taxon>Flavobacteriia</taxon>
        <taxon>Flavobacteriales</taxon>
        <taxon>Flavobacteriaceae</taxon>
        <taxon>Psychroserpens</taxon>
    </lineage>
</organism>
<keyword evidence="1" id="KW-0812">Transmembrane</keyword>
<keyword evidence="1" id="KW-0472">Membrane</keyword>
<keyword evidence="2" id="KW-0732">Signal</keyword>
<sequence length="206" mass="23419">MKTLKTYTTAILLILSLVCFSQQSNQKIEMRIDNIGNAKINISMTMNAAQWQQWNGTYGANPSALKRDIERSMPAFIVDDFKLDKDDMNRSFNLSLNAYGVCKIDKRGRWVMDTDQKDAQLTKLTDYKYMLVSSPMEFGGAIQQTYIIEFPETAQDIKVDTDSFGKSVFEFEMDNPSSNFNVLRWSGLLLIIVGGGWFGKNTVSKQ</sequence>
<name>A0ABT0H431_9FLAO</name>
<keyword evidence="4" id="KW-1185">Reference proteome</keyword>
<comment type="caution">
    <text evidence="3">The sequence shown here is derived from an EMBL/GenBank/DDBJ whole genome shotgun (WGS) entry which is preliminary data.</text>
</comment>
<dbReference type="EMBL" id="JALPQF010000001">
    <property type="protein sequence ID" value="MCK8479108.1"/>
    <property type="molecule type" value="Genomic_DNA"/>
</dbReference>
<evidence type="ECO:0000256" key="2">
    <source>
        <dbReference type="SAM" id="SignalP"/>
    </source>
</evidence>
<protein>
    <submittedName>
        <fullName evidence="3">Uncharacterized protein</fullName>
    </submittedName>
</protein>
<proteinExistence type="predicted"/>
<keyword evidence="1" id="KW-1133">Transmembrane helix</keyword>
<evidence type="ECO:0000313" key="3">
    <source>
        <dbReference type="EMBL" id="MCK8479108.1"/>
    </source>
</evidence>
<feature type="chain" id="PRO_5046624019" evidence="2">
    <location>
        <begin position="22"/>
        <end position="206"/>
    </location>
</feature>
<accession>A0ABT0H431</accession>
<evidence type="ECO:0000256" key="1">
    <source>
        <dbReference type="SAM" id="Phobius"/>
    </source>
</evidence>
<feature type="signal peptide" evidence="2">
    <location>
        <begin position="1"/>
        <end position="21"/>
    </location>
</feature>
<feature type="transmembrane region" description="Helical" evidence="1">
    <location>
        <begin position="182"/>
        <end position="199"/>
    </location>
</feature>
<gene>
    <name evidence="3" type="ORF">MUY34_00675</name>
</gene>
<dbReference type="RefSeq" id="WP_248411532.1">
    <property type="nucleotide sequence ID" value="NZ_JALPQF010000001.1"/>
</dbReference>
<reference evidence="3" key="1">
    <citation type="submission" date="2022-04" db="EMBL/GenBank/DDBJ databases">
        <authorList>
            <person name="Ren T."/>
        </authorList>
    </citation>
    <scope>NUCLEOTIDE SEQUENCE</scope>
    <source>
        <strain evidence="3">F63249</strain>
    </source>
</reference>
<evidence type="ECO:0000313" key="4">
    <source>
        <dbReference type="Proteomes" id="UP001203687"/>
    </source>
</evidence>
<dbReference type="Proteomes" id="UP001203687">
    <property type="component" value="Unassembled WGS sequence"/>
</dbReference>